<feature type="binding site" evidence="3">
    <location>
        <position position="327"/>
    </location>
    <ligand>
        <name>Zn(2+)</name>
        <dbReference type="ChEBI" id="CHEBI:29105"/>
        <label>2</label>
    </ligand>
</feature>
<dbReference type="Proteomes" id="UP000011014">
    <property type="component" value="Unassembled WGS sequence"/>
</dbReference>
<evidence type="ECO:0000256" key="5">
    <source>
        <dbReference type="SAM" id="SignalP"/>
    </source>
</evidence>
<evidence type="ECO:0000256" key="1">
    <source>
        <dbReference type="ARBA" id="ARBA00012647"/>
    </source>
</evidence>
<feature type="signal peptide" evidence="5">
    <location>
        <begin position="1"/>
        <end position="15"/>
    </location>
</feature>
<dbReference type="AlphaFoldDB" id="E4Z3F6"/>
<dbReference type="GO" id="GO:0046872">
    <property type="term" value="F:metal ion binding"/>
    <property type="evidence" value="ECO:0007669"/>
    <property type="project" value="UniProtKB-KW"/>
</dbReference>
<feature type="binding site" evidence="3">
    <location>
        <position position="181"/>
    </location>
    <ligand>
        <name>Mg(2+)</name>
        <dbReference type="ChEBI" id="CHEBI:18420"/>
    </ligand>
</feature>
<comment type="similarity">
    <text evidence="4">Belongs to the alkaline phosphatase family.</text>
</comment>
<dbReference type="PANTHER" id="PTHR11596">
    <property type="entry name" value="ALKALINE PHOSPHATASE"/>
    <property type="match status" value="1"/>
</dbReference>
<dbReference type="GO" id="GO:0004035">
    <property type="term" value="F:alkaline phosphatase activity"/>
    <property type="evidence" value="ECO:0007669"/>
    <property type="project" value="UniProtKB-EC"/>
</dbReference>
<keyword evidence="3" id="KW-0862">Zinc</keyword>
<dbReference type="InterPro" id="IPR001952">
    <property type="entry name" value="Alkaline_phosphatase"/>
</dbReference>
<reference evidence="6" key="1">
    <citation type="journal article" date="2010" name="Science">
        <title>Plasticity of animal genome architecture unmasked by rapid evolution of a pelagic tunicate.</title>
        <authorList>
            <person name="Denoeud F."/>
            <person name="Henriet S."/>
            <person name="Mungpakdee S."/>
            <person name="Aury J.M."/>
            <person name="Da Silva C."/>
            <person name="Brinkmann H."/>
            <person name="Mikhaleva J."/>
            <person name="Olsen L.C."/>
            <person name="Jubin C."/>
            <person name="Canestro C."/>
            <person name="Bouquet J.M."/>
            <person name="Danks G."/>
            <person name="Poulain J."/>
            <person name="Campsteijn C."/>
            <person name="Adamski M."/>
            <person name="Cross I."/>
            <person name="Yadetie F."/>
            <person name="Muffato M."/>
            <person name="Louis A."/>
            <person name="Butcher S."/>
            <person name="Tsagkogeorga G."/>
            <person name="Konrad A."/>
            <person name="Singh S."/>
            <person name="Jensen M.F."/>
            <person name="Cong E.H."/>
            <person name="Eikeseth-Otteraa H."/>
            <person name="Noel B."/>
            <person name="Anthouard V."/>
            <person name="Porcel B.M."/>
            <person name="Kachouri-Lafond R."/>
            <person name="Nishino A."/>
            <person name="Ugolini M."/>
            <person name="Chourrout P."/>
            <person name="Nishida H."/>
            <person name="Aasland R."/>
            <person name="Huzurbazar S."/>
            <person name="Westhof E."/>
            <person name="Delsuc F."/>
            <person name="Lehrach H."/>
            <person name="Reinhardt R."/>
            <person name="Weissenbach J."/>
            <person name="Roy S.W."/>
            <person name="Artiguenave F."/>
            <person name="Postlethwait J.H."/>
            <person name="Manak J.R."/>
            <person name="Thompson E.M."/>
            <person name="Jaillon O."/>
            <person name="Du Pasquier L."/>
            <person name="Boudinot P."/>
            <person name="Liberles D.A."/>
            <person name="Volff J.N."/>
            <person name="Philippe H."/>
            <person name="Lenhard B."/>
            <person name="Roest Crollius H."/>
            <person name="Wincker P."/>
            <person name="Chourrout D."/>
        </authorList>
    </citation>
    <scope>NUCLEOTIDE SEQUENCE [LARGE SCALE GENOMIC DNA]</scope>
</reference>
<feature type="binding site" evidence="3">
    <location>
        <position position="179"/>
    </location>
    <ligand>
        <name>Mg(2+)</name>
        <dbReference type="ChEBI" id="CHEBI:18420"/>
    </ligand>
</feature>
<feature type="binding site" evidence="3">
    <location>
        <position position="331"/>
    </location>
    <ligand>
        <name>Zn(2+)</name>
        <dbReference type="ChEBI" id="CHEBI:29105"/>
        <label>2</label>
    </ligand>
</feature>
<evidence type="ECO:0000256" key="2">
    <source>
        <dbReference type="PIRSR" id="PIRSR601952-1"/>
    </source>
</evidence>
<dbReference type="SMART" id="SM00098">
    <property type="entry name" value="alkPPc"/>
    <property type="match status" value="1"/>
</dbReference>
<accession>E4Z3F6</accession>
<comment type="cofactor">
    <cofactor evidence="3">
        <name>Zn(2+)</name>
        <dbReference type="ChEBI" id="CHEBI:29105"/>
    </cofactor>
    <text evidence="3">Binds 2 Zn(2+) ions.</text>
</comment>
<keyword evidence="3" id="KW-0460">Magnesium</keyword>
<comment type="cofactor">
    <cofactor evidence="3">
        <name>Mg(2+)</name>
        <dbReference type="ChEBI" id="CHEBI:18420"/>
    </cofactor>
    <text evidence="3">Binds 1 Mg(2+) ion.</text>
</comment>
<protein>
    <recommendedName>
        <fullName evidence="1">alkaline phosphatase</fullName>
        <ecNumber evidence="1">3.1.3.1</ecNumber>
    </recommendedName>
</protein>
<proteinExistence type="inferred from homology"/>
<sequence length="510" mass="56057">MKLLSFFIGAHLAHSASEENEMHPNTKTVVAKTWDEKEETTEFWRSFTQTTLRKNAQKENNKSKAKNAILLIGDGMGVPTVSAGRILDNGEAHVSNMDSLDFSGLIKTYNVDQMTPDSAGTATAYLCGVKGRANTLGVNAAVVKRDCSNIQGNTVDSVLEKAKQSGKSVGIVTTTYMQHASPAAAYSKTAYRGWYSDKSMAEDEDLINDDCEDISMQLFKASPNIDVIFGGGKKYLEERNDGNNFTQAWIEDEQVNIVFNKDELEKIDLADGKRLIGFFSDSHLEYELDRLSKTNQPSLEKMTEVAIKKLSANPNGYYLFVEGGKIDHGHHAATPFRALHEWIAFDKAVGKAIELTNKNETLISVSADHSHVFTFGGYAPRGASLFGLGADFVDTYDNESVFVIGYGNGPGFDDYLDVNIENGRIPDIKRTWPTAQQTDSETHAGEDVPIFASGPWAHLLTGVNEQTLVADVAEFALCIGNYANEEHCSSGEELARASIAIWLSIILYFH</sequence>
<feature type="chain" id="PRO_5012338883" description="alkaline phosphatase" evidence="5">
    <location>
        <begin position="16"/>
        <end position="510"/>
    </location>
</feature>
<feature type="binding site" evidence="3">
    <location>
        <position position="443"/>
    </location>
    <ligand>
        <name>Zn(2+)</name>
        <dbReference type="ChEBI" id="CHEBI:29105"/>
        <label>2</label>
    </ligand>
</feature>
<dbReference type="EC" id="3.1.3.1" evidence="1"/>
<dbReference type="SUPFAM" id="SSF53649">
    <property type="entry name" value="Alkaline phosphatase-like"/>
    <property type="match status" value="1"/>
</dbReference>
<dbReference type="EMBL" id="FN656974">
    <property type="protein sequence ID" value="CBY42234.1"/>
    <property type="molecule type" value="Genomic_DNA"/>
</dbReference>
<feature type="binding site" evidence="3">
    <location>
        <position position="368"/>
    </location>
    <ligand>
        <name>Zn(2+)</name>
        <dbReference type="ChEBI" id="CHEBI:29105"/>
        <label>2</label>
    </ligand>
</feature>
<dbReference type="Pfam" id="PF00245">
    <property type="entry name" value="Alk_phosphatase"/>
    <property type="match status" value="1"/>
</dbReference>
<feature type="binding site" evidence="3">
    <location>
        <position position="74"/>
    </location>
    <ligand>
        <name>Mg(2+)</name>
        <dbReference type="ChEBI" id="CHEBI:18420"/>
    </ligand>
</feature>
<keyword evidence="3" id="KW-0479">Metal-binding</keyword>
<dbReference type="Gene3D" id="3.40.720.10">
    <property type="entry name" value="Alkaline Phosphatase, subunit A"/>
    <property type="match status" value="1"/>
</dbReference>
<feature type="active site" description="Phosphoserine intermediate" evidence="2">
    <location>
        <position position="118"/>
    </location>
</feature>
<evidence type="ECO:0000256" key="4">
    <source>
        <dbReference type="RuleBase" id="RU003946"/>
    </source>
</evidence>
<dbReference type="InterPro" id="IPR017850">
    <property type="entry name" value="Alkaline_phosphatase_core_sf"/>
</dbReference>
<keyword evidence="5" id="KW-0732">Signal</keyword>
<dbReference type="PRINTS" id="PR00113">
    <property type="entry name" value="ALKPHPHTASE"/>
</dbReference>
<dbReference type="PANTHER" id="PTHR11596:SF94">
    <property type="entry name" value="ALKALINE PHOSPHATASE"/>
    <property type="match status" value="1"/>
</dbReference>
<dbReference type="CDD" id="cd16012">
    <property type="entry name" value="ALP"/>
    <property type="match status" value="1"/>
</dbReference>
<feature type="binding site" evidence="3">
    <location>
        <position position="369"/>
    </location>
    <ligand>
        <name>Zn(2+)</name>
        <dbReference type="ChEBI" id="CHEBI:29105"/>
        <label>2</label>
    </ligand>
</feature>
<gene>
    <name evidence="6" type="ORF">GSOID_T00025910001</name>
</gene>
<organism evidence="6">
    <name type="scientific">Oikopleura dioica</name>
    <name type="common">Tunicate</name>
    <dbReference type="NCBI Taxonomy" id="34765"/>
    <lineage>
        <taxon>Eukaryota</taxon>
        <taxon>Metazoa</taxon>
        <taxon>Chordata</taxon>
        <taxon>Tunicata</taxon>
        <taxon>Appendicularia</taxon>
        <taxon>Copelata</taxon>
        <taxon>Oikopleuridae</taxon>
        <taxon>Oikopleura</taxon>
    </lineage>
</organism>
<feature type="binding site" evidence="3">
    <location>
        <position position="322"/>
    </location>
    <ligand>
        <name>Mg(2+)</name>
        <dbReference type="ChEBI" id="CHEBI:18420"/>
    </ligand>
</feature>
<evidence type="ECO:0000256" key="3">
    <source>
        <dbReference type="PIRSR" id="PIRSR601952-2"/>
    </source>
</evidence>
<evidence type="ECO:0000313" key="6">
    <source>
        <dbReference type="EMBL" id="CBY42234.1"/>
    </source>
</evidence>
<feature type="binding site" evidence="3">
    <location>
        <position position="74"/>
    </location>
    <ligand>
        <name>Zn(2+)</name>
        <dbReference type="ChEBI" id="CHEBI:29105"/>
        <label>2</label>
    </ligand>
</feature>
<name>E4Z3F6_OIKDI</name>